<keyword evidence="3" id="KW-1185">Reference proteome</keyword>
<feature type="region of interest" description="Disordered" evidence="1">
    <location>
        <begin position="1"/>
        <end position="96"/>
    </location>
</feature>
<feature type="compositionally biased region" description="Polar residues" evidence="1">
    <location>
        <begin position="152"/>
        <end position="162"/>
    </location>
</feature>
<feature type="compositionally biased region" description="Basic and acidic residues" evidence="1">
    <location>
        <begin position="189"/>
        <end position="201"/>
    </location>
</feature>
<evidence type="ECO:0000313" key="3">
    <source>
        <dbReference type="Proteomes" id="UP001164743"/>
    </source>
</evidence>
<gene>
    <name evidence="2" type="ORF">PtA15_1A681</name>
</gene>
<reference evidence="2" key="1">
    <citation type="submission" date="2022-10" db="EMBL/GenBank/DDBJ databases">
        <title>Puccinia triticina Genome sequencing and assembly.</title>
        <authorList>
            <person name="Li C."/>
        </authorList>
    </citation>
    <scope>NUCLEOTIDE SEQUENCE</scope>
    <source>
        <strain evidence="2">Pt15</strain>
    </source>
</reference>
<proteinExistence type="predicted"/>
<accession>A0ABY7CB01</accession>
<dbReference type="GeneID" id="77806629"/>
<evidence type="ECO:0000313" key="2">
    <source>
        <dbReference type="EMBL" id="WAQ81341.1"/>
    </source>
</evidence>
<name>A0ABY7CB01_9BASI</name>
<feature type="compositionally biased region" description="Basic and acidic residues" evidence="1">
    <location>
        <begin position="112"/>
        <end position="138"/>
    </location>
</feature>
<sequence>MCPNEKTTVDVPPGQNQATQGTAPVVTGSSPAPLPTGVKKEALAASEDPMDEAVANSTAPAVTGLNTAPAPFGVNKEASAAFEDPTDKGAADTPSKIADKAVADLVTGSNKAHTEACTDATDKERDPFTEEELRRLFDIETNTAPEVKEAATDSQPNTNSKGQKAKLSSLLRRARSRVICLPGRTAIPDSDKDSNDDRDHNSNPANPGTPN</sequence>
<dbReference type="EMBL" id="CP110421">
    <property type="protein sequence ID" value="WAQ81341.1"/>
    <property type="molecule type" value="Genomic_DNA"/>
</dbReference>
<feature type="compositionally biased region" description="Polar residues" evidence="1">
    <location>
        <begin position="55"/>
        <end position="66"/>
    </location>
</feature>
<dbReference type="Proteomes" id="UP001164743">
    <property type="component" value="Chromosome 1A"/>
</dbReference>
<feature type="region of interest" description="Disordered" evidence="1">
    <location>
        <begin position="108"/>
        <end position="211"/>
    </location>
</feature>
<evidence type="ECO:0000256" key="1">
    <source>
        <dbReference type="SAM" id="MobiDB-lite"/>
    </source>
</evidence>
<organism evidence="2 3">
    <name type="scientific">Puccinia triticina</name>
    <dbReference type="NCBI Taxonomy" id="208348"/>
    <lineage>
        <taxon>Eukaryota</taxon>
        <taxon>Fungi</taxon>
        <taxon>Dikarya</taxon>
        <taxon>Basidiomycota</taxon>
        <taxon>Pucciniomycotina</taxon>
        <taxon>Pucciniomycetes</taxon>
        <taxon>Pucciniales</taxon>
        <taxon>Pucciniaceae</taxon>
        <taxon>Puccinia</taxon>
    </lineage>
</organism>
<feature type="compositionally biased region" description="Polar residues" evidence="1">
    <location>
        <begin position="14"/>
        <end position="30"/>
    </location>
</feature>
<dbReference type="RefSeq" id="XP_053016896.1">
    <property type="nucleotide sequence ID" value="XM_053165734.1"/>
</dbReference>
<protein>
    <submittedName>
        <fullName evidence="2">Uncharacterized protein</fullName>
    </submittedName>
</protein>